<evidence type="ECO:0000313" key="2">
    <source>
        <dbReference type="EMBL" id="CAL1408091.1"/>
    </source>
</evidence>
<name>A0AAV2GC87_9ROSI</name>
<reference evidence="2 3" key="1">
    <citation type="submission" date="2024-04" db="EMBL/GenBank/DDBJ databases">
        <authorList>
            <person name="Fracassetti M."/>
        </authorList>
    </citation>
    <scope>NUCLEOTIDE SEQUENCE [LARGE SCALE GENOMIC DNA]</scope>
</reference>
<feature type="compositionally biased region" description="Polar residues" evidence="1">
    <location>
        <begin position="237"/>
        <end position="251"/>
    </location>
</feature>
<keyword evidence="3" id="KW-1185">Reference proteome</keyword>
<sequence>MFSIFPVDSSLCIYTAPFPIKPEIIFPHVSSLSFRSCDFRCTREFDHRGRQICSFGRPLGCFPIVERFEAYHCFWNEAYRGVVIEGPKLVVLHITEADDSRWRSELIEVSAPKLKTFTWQVDHLRKRLRSIYIPSIEQASVVFLFRSSQNKLLEHLVPAFQNAKWITLGLEFILDDEDYIGFGADITRMISNPPFGNLERLRIVRRQQEEDIVANFGFHGPTLGIIEDSLLPTSGTVPPSSYSFTGESSAAGSGRQAKETDEEGAGKSREA</sequence>
<feature type="region of interest" description="Disordered" evidence="1">
    <location>
        <begin position="237"/>
        <end position="271"/>
    </location>
</feature>
<evidence type="ECO:0000313" key="3">
    <source>
        <dbReference type="Proteomes" id="UP001497516"/>
    </source>
</evidence>
<organism evidence="2 3">
    <name type="scientific">Linum trigynum</name>
    <dbReference type="NCBI Taxonomy" id="586398"/>
    <lineage>
        <taxon>Eukaryota</taxon>
        <taxon>Viridiplantae</taxon>
        <taxon>Streptophyta</taxon>
        <taxon>Embryophyta</taxon>
        <taxon>Tracheophyta</taxon>
        <taxon>Spermatophyta</taxon>
        <taxon>Magnoliopsida</taxon>
        <taxon>eudicotyledons</taxon>
        <taxon>Gunneridae</taxon>
        <taxon>Pentapetalae</taxon>
        <taxon>rosids</taxon>
        <taxon>fabids</taxon>
        <taxon>Malpighiales</taxon>
        <taxon>Linaceae</taxon>
        <taxon>Linum</taxon>
    </lineage>
</organism>
<evidence type="ECO:0000256" key="1">
    <source>
        <dbReference type="SAM" id="MobiDB-lite"/>
    </source>
</evidence>
<dbReference type="Proteomes" id="UP001497516">
    <property type="component" value="Chromosome 8"/>
</dbReference>
<gene>
    <name evidence="2" type="ORF">LTRI10_LOCUS47715</name>
</gene>
<dbReference type="EMBL" id="OZ034821">
    <property type="protein sequence ID" value="CAL1408091.1"/>
    <property type="molecule type" value="Genomic_DNA"/>
</dbReference>
<protein>
    <submittedName>
        <fullName evidence="2">Uncharacterized protein</fullName>
    </submittedName>
</protein>
<feature type="compositionally biased region" description="Basic and acidic residues" evidence="1">
    <location>
        <begin position="256"/>
        <end position="271"/>
    </location>
</feature>
<accession>A0AAV2GC87</accession>
<dbReference type="AlphaFoldDB" id="A0AAV2GC87"/>
<proteinExistence type="predicted"/>